<feature type="region of interest" description="Disordered" evidence="3">
    <location>
        <begin position="1"/>
        <end position="21"/>
    </location>
</feature>
<dbReference type="EMBL" id="JACCJB010000012">
    <property type="protein sequence ID" value="KAF6222136.1"/>
    <property type="molecule type" value="Genomic_DNA"/>
</dbReference>
<keyword evidence="5" id="KW-1185">Reference proteome</keyword>
<protein>
    <recommendedName>
        <fullName evidence="6">Heat shock factor binding protein 1</fullName>
    </recommendedName>
</protein>
<feature type="compositionally biased region" description="Polar residues" evidence="3">
    <location>
        <begin position="1"/>
        <end position="19"/>
    </location>
</feature>
<reference evidence="4 5" key="1">
    <citation type="journal article" date="2020" name="Genomics">
        <title>Complete, high-quality genomes from long-read metagenomic sequencing of two wolf lichen thalli reveals enigmatic genome architecture.</title>
        <authorList>
            <person name="McKenzie S.K."/>
            <person name="Walston R.F."/>
            <person name="Allen J.L."/>
        </authorList>
    </citation>
    <scope>NUCLEOTIDE SEQUENCE [LARGE SCALE GENOMIC DNA]</scope>
    <source>
        <strain evidence="4">WasteWater1</strain>
    </source>
</reference>
<evidence type="ECO:0000256" key="2">
    <source>
        <dbReference type="SAM" id="Coils"/>
    </source>
</evidence>
<dbReference type="Proteomes" id="UP000593566">
    <property type="component" value="Unassembled WGS sequence"/>
</dbReference>
<organism evidence="4 5">
    <name type="scientific">Letharia lupina</name>
    <dbReference type="NCBI Taxonomy" id="560253"/>
    <lineage>
        <taxon>Eukaryota</taxon>
        <taxon>Fungi</taxon>
        <taxon>Dikarya</taxon>
        <taxon>Ascomycota</taxon>
        <taxon>Pezizomycotina</taxon>
        <taxon>Lecanoromycetes</taxon>
        <taxon>OSLEUM clade</taxon>
        <taxon>Lecanoromycetidae</taxon>
        <taxon>Lecanorales</taxon>
        <taxon>Lecanorineae</taxon>
        <taxon>Parmeliaceae</taxon>
        <taxon>Letharia</taxon>
    </lineage>
</organism>
<dbReference type="RefSeq" id="XP_037151571.1">
    <property type="nucleotide sequence ID" value="XM_037292152.1"/>
</dbReference>
<evidence type="ECO:0000256" key="1">
    <source>
        <dbReference type="ARBA" id="ARBA00006349"/>
    </source>
</evidence>
<sequence>MSSANRDPNPRPSTALSTGDENDLVKAVDNLLNNLGPKFSKVSAELFAKMDEMSQRLDDMEAAIKAGNNSESGES</sequence>
<accession>A0A8H6CF88</accession>
<gene>
    <name evidence="4" type="ORF">HO133_001222</name>
</gene>
<comment type="caution">
    <text evidence="4">The sequence shown here is derived from an EMBL/GenBank/DDBJ whole genome shotgun (WGS) entry which is preliminary data.</text>
</comment>
<proteinExistence type="inferred from homology"/>
<comment type="similarity">
    <text evidence="1">Belongs to the HSBP1 family.</text>
</comment>
<keyword evidence="2" id="KW-0175">Coiled coil</keyword>
<dbReference type="GO" id="GO:0003714">
    <property type="term" value="F:transcription corepressor activity"/>
    <property type="evidence" value="ECO:0007669"/>
    <property type="project" value="InterPro"/>
</dbReference>
<evidence type="ECO:0008006" key="6">
    <source>
        <dbReference type="Google" id="ProtNLM"/>
    </source>
</evidence>
<feature type="coiled-coil region" evidence="2">
    <location>
        <begin position="43"/>
        <end position="70"/>
    </location>
</feature>
<dbReference type="GeneID" id="59329638"/>
<dbReference type="Pfam" id="PF06825">
    <property type="entry name" value="HSBP1"/>
    <property type="match status" value="1"/>
</dbReference>
<dbReference type="Gene3D" id="1.20.5.430">
    <property type="match status" value="1"/>
</dbReference>
<evidence type="ECO:0000313" key="5">
    <source>
        <dbReference type="Proteomes" id="UP000593566"/>
    </source>
</evidence>
<evidence type="ECO:0000313" key="4">
    <source>
        <dbReference type="EMBL" id="KAF6222136.1"/>
    </source>
</evidence>
<dbReference type="InterPro" id="IPR009643">
    <property type="entry name" value="HS1-bd"/>
</dbReference>
<dbReference type="AlphaFoldDB" id="A0A8H6CF88"/>
<evidence type="ECO:0000256" key="3">
    <source>
        <dbReference type="SAM" id="MobiDB-lite"/>
    </source>
</evidence>
<name>A0A8H6CF88_9LECA</name>